<dbReference type="EMBL" id="FCOE02000016">
    <property type="protein sequence ID" value="SAK77303.1"/>
    <property type="molecule type" value="Genomic_DNA"/>
</dbReference>
<dbReference type="InterPro" id="IPR004614">
    <property type="entry name" value="P_AcTrfase"/>
</dbReference>
<dbReference type="Proteomes" id="UP000054911">
    <property type="component" value="Unassembled WGS sequence"/>
</dbReference>
<dbReference type="GO" id="GO:0008959">
    <property type="term" value="F:phosphate acetyltransferase activity"/>
    <property type="evidence" value="ECO:0007669"/>
    <property type="project" value="UniProtKB-EC"/>
</dbReference>
<dbReference type="NCBIfam" id="NF007233">
    <property type="entry name" value="PRK09653.1"/>
    <property type="match status" value="1"/>
</dbReference>
<dbReference type="PANTHER" id="PTHR43356">
    <property type="entry name" value="PHOSPHATE ACETYLTRANSFERASE"/>
    <property type="match status" value="1"/>
</dbReference>
<evidence type="ECO:0000256" key="2">
    <source>
        <dbReference type="ARBA" id="ARBA00004989"/>
    </source>
</evidence>
<dbReference type="InterPro" id="IPR042112">
    <property type="entry name" value="P_AcTrfase_dom2"/>
</dbReference>
<name>A0A158C4T1_9BURK</name>
<dbReference type="InterPro" id="IPR042113">
    <property type="entry name" value="P_AcTrfase_dom1"/>
</dbReference>
<dbReference type="EC" id="2.3.1.8" evidence="4"/>
<sequence>MKAMHRIIDQARDLPMRIVLSEAEDTRVLQAAERAHKEGIARIVLAGARARTYQVADGAGIDLEGIELIDPSHSPLGERFAGELFALREKKGMTPEQARAAVLDPLCFANLMVRTGEADGSVSGAVNTTADVVRNAIQIIGVRPSFKLVSSFFLMMLCEPFHTMKGGLIFSDCALVVEPNAEQLAEIAMAAADSARSLLMEDPRVAMLSFSTSGSAHHAAVDKVIDATRRVQEARPGLAIDGDVQLDAAIVAEIAMRKVHHSKVEGHANTLIFPSLEAGNIGYKLAERIGGAKAIGPLLQGLAKPANDLSRGCSADDIYHVIAVTCVQAQAARHQTM</sequence>
<keyword evidence="11" id="KW-1185">Reference proteome</keyword>
<dbReference type="InterPro" id="IPR012147">
    <property type="entry name" value="P_Ac_Bu_trans"/>
</dbReference>
<dbReference type="Gene3D" id="3.40.50.10750">
    <property type="entry name" value="Isocitrate/Isopropylmalate dehydrogenase-like"/>
    <property type="match status" value="1"/>
</dbReference>
<dbReference type="NCBIfam" id="TIGR00651">
    <property type="entry name" value="pta"/>
    <property type="match status" value="1"/>
</dbReference>
<evidence type="ECO:0000256" key="6">
    <source>
        <dbReference type="ARBA" id="ARBA00022679"/>
    </source>
</evidence>
<evidence type="ECO:0000256" key="4">
    <source>
        <dbReference type="ARBA" id="ARBA00012707"/>
    </source>
</evidence>
<evidence type="ECO:0000313" key="11">
    <source>
        <dbReference type="Proteomes" id="UP000054911"/>
    </source>
</evidence>
<dbReference type="PANTHER" id="PTHR43356:SF3">
    <property type="entry name" value="PHOSPHATE ACETYLTRANSFERASE"/>
    <property type="match status" value="1"/>
</dbReference>
<keyword evidence="6" id="KW-0808">Transferase</keyword>
<evidence type="ECO:0000256" key="7">
    <source>
        <dbReference type="ARBA" id="ARBA00023315"/>
    </source>
</evidence>
<comment type="catalytic activity">
    <reaction evidence="1">
        <text>acetyl-CoA + phosphate = acetyl phosphate + CoA</text>
        <dbReference type="Rhea" id="RHEA:19521"/>
        <dbReference type="ChEBI" id="CHEBI:22191"/>
        <dbReference type="ChEBI" id="CHEBI:43474"/>
        <dbReference type="ChEBI" id="CHEBI:57287"/>
        <dbReference type="ChEBI" id="CHEBI:57288"/>
        <dbReference type="EC" id="2.3.1.8"/>
    </reaction>
</comment>
<protein>
    <recommendedName>
        <fullName evidence="5">Phosphate acetyltransferase</fullName>
        <ecNumber evidence="4">2.3.1.8</ecNumber>
    </recommendedName>
    <alternativeName>
        <fullName evidence="8">Phosphotransacetylase</fullName>
    </alternativeName>
</protein>
<gene>
    <name evidence="10" type="ORF">AWB80_04604</name>
</gene>
<evidence type="ECO:0000256" key="8">
    <source>
        <dbReference type="ARBA" id="ARBA00031108"/>
    </source>
</evidence>
<evidence type="ECO:0000256" key="3">
    <source>
        <dbReference type="ARBA" id="ARBA00005656"/>
    </source>
</evidence>
<dbReference type="STRING" id="1777141.AWB80_04604"/>
<dbReference type="SUPFAM" id="SSF53659">
    <property type="entry name" value="Isocitrate/Isopropylmalate dehydrogenase-like"/>
    <property type="match status" value="1"/>
</dbReference>
<comment type="caution">
    <text evidence="10">The sequence shown here is derived from an EMBL/GenBank/DDBJ whole genome shotgun (WGS) entry which is preliminary data.</text>
</comment>
<evidence type="ECO:0000259" key="9">
    <source>
        <dbReference type="Pfam" id="PF01515"/>
    </source>
</evidence>
<organism evidence="10 11">
    <name type="scientific">Caballeronia pedi</name>
    <dbReference type="NCBI Taxonomy" id="1777141"/>
    <lineage>
        <taxon>Bacteria</taxon>
        <taxon>Pseudomonadati</taxon>
        <taxon>Pseudomonadota</taxon>
        <taxon>Betaproteobacteria</taxon>
        <taxon>Burkholderiales</taxon>
        <taxon>Burkholderiaceae</taxon>
        <taxon>Caballeronia</taxon>
    </lineage>
</organism>
<reference evidence="10" key="1">
    <citation type="submission" date="2016-01" db="EMBL/GenBank/DDBJ databases">
        <authorList>
            <person name="Peeters C."/>
        </authorList>
    </citation>
    <scope>NUCLEOTIDE SEQUENCE [LARGE SCALE GENOMIC DNA]</scope>
    <source>
        <strain evidence="10">LMG 29323</strain>
    </source>
</reference>
<evidence type="ECO:0000313" key="10">
    <source>
        <dbReference type="EMBL" id="SAK77303.1"/>
    </source>
</evidence>
<evidence type="ECO:0000256" key="5">
    <source>
        <dbReference type="ARBA" id="ARBA00021528"/>
    </source>
</evidence>
<comment type="similarity">
    <text evidence="3">Belongs to the phosphate acetyltransferase and butyryltransferase family.</text>
</comment>
<dbReference type="RefSeq" id="WP_061176978.1">
    <property type="nucleotide sequence ID" value="NZ_FCOE02000016.1"/>
</dbReference>
<dbReference type="InterPro" id="IPR002505">
    <property type="entry name" value="PTA_PTB"/>
</dbReference>
<dbReference type="Pfam" id="PF01515">
    <property type="entry name" value="PTA_PTB"/>
    <property type="match status" value="1"/>
</dbReference>
<dbReference type="InterPro" id="IPR050500">
    <property type="entry name" value="Phos_Acetyltrans/Butyryltrans"/>
</dbReference>
<accession>A0A158C4T1</accession>
<evidence type="ECO:0000256" key="1">
    <source>
        <dbReference type="ARBA" id="ARBA00000705"/>
    </source>
</evidence>
<dbReference type="Gene3D" id="3.40.50.10950">
    <property type="match status" value="1"/>
</dbReference>
<feature type="domain" description="Phosphate acetyl/butaryl transferase" evidence="9">
    <location>
        <begin position="4"/>
        <end position="326"/>
    </location>
</feature>
<comment type="pathway">
    <text evidence="2">Metabolic intermediate biosynthesis; acetyl-CoA biosynthesis; acetyl-CoA from acetate: step 2/2.</text>
</comment>
<proteinExistence type="inferred from homology"/>
<keyword evidence="7" id="KW-0012">Acyltransferase</keyword>
<dbReference type="OrthoDB" id="9808984at2"/>
<dbReference type="PIRSF" id="PIRSF000428">
    <property type="entry name" value="P_Ac_trans"/>
    <property type="match status" value="1"/>
</dbReference>
<dbReference type="AlphaFoldDB" id="A0A158C4T1"/>